<dbReference type="InterPro" id="IPR003128">
    <property type="entry name" value="Villin_headpiece"/>
</dbReference>
<keyword evidence="17" id="KW-1185">Reference proteome</keyword>
<dbReference type="CDD" id="cd11288">
    <property type="entry name" value="gelsolin_S5_like"/>
    <property type="match status" value="1"/>
</dbReference>
<evidence type="ECO:0000256" key="10">
    <source>
        <dbReference type="ARBA" id="ARBA00022737"/>
    </source>
</evidence>
<dbReference type="FunCoup" id="A0A674BH49">
    <property type="interactions" value="1124"/>
</dbReference>
<sequence length="837" mass="94727">MPQMQVKTQVAKVLNKTTPGLQIWRIEDMEMVPFPSKAYGQFYEDDSYVVLYTNKMRSSFTYDLHYWLGKATSHDEQGAAAIYTTMMDEHLGGMAVQHREAQGYESDTFRGYFKKGIIYKSGGVASGMKQVETNTYNIRRLLHVKGRKHVVAGEVDMSWSSFNKGDVFLLDLGNLIIQWNGPKSNRMERLKGMTLAKDIRDRERGGRAQVSVVEGDDEKSSEEAMKLMKQHLGETRRDIRDSIASDDVVDQKLRSSVKLFHISDAQGNLVVQEVAVKPLSQDLLNHEDCYLLDQGGIRIFIWKGKKASKTERSESLDKAEAYKKAKGYPISTYVETVNDGAESAVFKQLFQRWSVKGQTVGMGTTNSPGKIAKVEQIKFDATSMHARPDVAAQQKMVDDGTGEAEVWRLEDSELVPVERKWLGHFYGGDCYLILYKYEVRTPYYPTFPLWHYRTGELAASAFQAVNIDQQYSGEPVQVRVPMGKEPLHLMAIFKGKMVVYEEGSSRANSTHVQPVVRLFHIHGTNEFNTRAIEVPARSSSLNSNDVFVLSTDTFCYLWYGKGCSGDEREMGKSLADIISRREKHVIAEGQEPANFWVNLGGKTQYANNSKTLSSTMLQEEHNNITPRLFECSNQTGRFLATEVTNFNQDDLDEDDIMLLDIWDMVFLWLGKGANQIEKENVVPTAHEYLRTHPGGRSMDTPIVLVKQGFEPPTFTGWFHAWDPHMWSGGKSYQELKAELGDATDIIQITDRTTSNSTQKNSKNIGEPLLSPTVGATFPADKLLNRQTEDLPDGVDPTKKEEYLSNDDFALILGVSRVEFYSMPTWKQQNLKKEKGLF</sequence>
<dbReference type="FunFam" id="3.40.20.10:FF:000027">
    <property type="entry name" value="Villin 1"/>
    <property type="match status" value="1"/>
</dbReference>
<dbReference type="FunFam" id="3.40.20.10:FF:000002">
    <property type="entry name" value="Gelsolin"/>
    <property type="match status" value="1"/>
</dbReference>
<reference evidence="16" key="1">
    <citation type="submission" date="2025-08" db="UniProtKB">
        <authorList>
            <consortium name="Ensembl"/>
        </authorList>
    </citation>
    <scope>IDENTIFICATION</scope>
</reference>
<comment type="similarity">
    <text evidence="6">Belongs to the villin/gelsolin family.</text>
</comment>
<dbReference type="GO" id="GO:0030027">
    <property type="term" value="C:lamellipodium"/>
    <property type="evidence" value="ECO:0007669"/>
    <property type="project" value="UniProtKB-SubCell"/>
</dbReference>
<evidence type="ECO:0000256" key="9">
    <source>
        <dbReference type="ARBA" id="ARBA00022490"/>
    </source>
</evidence>
<dbReference type="CDD" id="cd11290">
    <property type="entry name" value="gelsolin_S1_like"/>
    <property type="match status" value="1"/>
</dbReference>
<dbReference type="InterPro" id="IPR029006">
    <property type="entry name" value="ADF-H/Gelsolin-like_dom_sf"/>
</dbReference>
<evidence type="ECO:0000313" key="16">
    <source>
        <dbReference type="Ensembl" id="ENSSTUP00000070347.1"/>
    </source>
</evidence>
<dbReference type="Pfam" id="PF02209">
    <property type="entry name" value="VHP"/>
    <property type="match status" value="1"/>
</dbReference>
<dbReference type="InterPro" id="IPR036180">
    <property type="entry name" value="Gelsolin-like_dom_sf"/>
</dbReference>
<dbReference type="GO" id="GO:0008154">
    <property type="term" value="P:actin polymerization or depolymerization"/>
    <property type="evidence" value="ECO:0007669"/>
    <property type="project" value="TreeGrafter"/>
</dbReference>
<dbReference type="FunFam" id="3.40.20.10:FF:000001">
    <property type="entry name" value="Gelsolin"/>
    <property type="match status" value="1"/>
</dbReference>
<keyword evidence="9" id="KW-0963">Cytoplasm</keyword>
<dbReference type="SMART" id="SM00153">
    <property type="entry name" value="VHP"/>
    <property type="match status" value="1"/>
</dbReference>
<dbReference type="GO" id="GO:0051014">
    <property type="term" value="P:actin filament severing"/>
    <property type="evidence" value="ECO:0007669"/>
    <property type="project" value="TreeGrafter"/>
</dbReference>
<dbReference type="CDD" id="cd11293">
    <property type="entry name" value="gelsolin_S4_like"/>
    <property type="match status" value="1"/>
</dbReference>
<evidence type="ECO:0000256" key="6">
    <source>
        <dbReference type="ARBA" id="ARBA00008418"/>
    </source>
</evidence>
<keyword evidence="12" id="KW-0009">Actin-binding</keyword>
<dbReference type="AlphaFoldDB" id="A0A674BH49"/>
<dbReference type="InterPro" id="IPR007123">
    <property type="entry name" value="Gelsolin-like_dom"/>
</dbReference>
<protein>
    <recommendedName>
        <fullName evidence="7">Villin-1</fullName>
    </recommendedName>
</protein>
<evidence type="ECO:0000256" key="4">
    <source>
        <dbReference type="ARBA" id="ARBA00004495"/>
    </source>
</evidence>
<keyword evidence="13" id="KW-0206">Cytoskeleton</keyword>
<evidence type="ECO:0000256" key="13">
    <source>
        <dbReference type="ARBA" id="ARBA00023212"/>
    </source>
</evidence>
<proteinExistence type="inferred from homology"/>
<keyword evidence="8" id="KW-0117">Actin capping</keyword>
<evidence type="ECO:0000256" key="2">
    <source>
        <dbReference type="ARBA" id="ARBA00004245"/>
    </source>
</evidence>
<dbReference type="Gene3D" id="3.40.20.10">
    <property type="entry name" value="Severin"/>
    <property type="match status" value="6"/>
</dbReference>
<dbReference type="SUPFAM" id="SSF82754">
    <property type="entry name" value="C-terminal, gelsolin-like domain of Sec23/24"/>
    <property type="match status" value="2"/>
</dbReference>
<accession>A0A674BH49</accession>
<dbReference type="SUPFAM" id="SSF47050">
    <property type="entry name" value="VHP, Villin headpiece domain"/>
    <property type="match status" value="1"/>
</dbReference>
<dbReference type="GO" id="GO:0032433">
    <property type="term" value="C:filopodium tip"/>
    <property type="evidence" value="ECO:0007669"/>
    <property type="project" value="UniProtKB-SubCell"/>
</dbReference>
<dbReference type="PANTHER" id="PTHR11977">
    <property type="entry name" value="VILLIN"/>
    <property type="match status" value="1"/>
</dbReference>
<dbReference type="GO" id="GO:2000392">
    <property type="term" value="P:regulation of lamellipodium morphogenesis"/>
    <property type="evidence" value="ECO:0007669"/>
    <property type="project" value="TreeGrafter"/>
</dbReference>
<dbReference type="GO" id="GO:0005737">
    <property type="term" value="C:cytoplasm"/>
    <property type="evidence" value="ECO:0007669"/>
    <property type="project" value="TreeGrafter"/>
</dbReference>
<keyword evidence="11" id="KW-0106">Calcium</keyword>
<dbReference type="CDD" id="cd11289">
    <property type="entry name" value="gelsolin_S2_like"/>
    <property type="match status" value="1"/>
</dbReference>
<name>A0A674BH49_SALTR</name>
<dbReference type="Gene3D" id="1.10.950.10">
    <property type="entry name" value="Villin headpiece domain"/>
    <property type="match status" value="1"/>
</dbReference>
<dbReference type="GO" id="GO:0051016">
    <property type="term" value="P:barbed-end actin filament capping"/>
    <property type="evidence" value="ECO:0007669"/>
    <property type="project" value="TreeGrafter"/>
</dbReference>
<dbReference type="Pfam" id="PF00626">
    <property type="entry name" value="Gelsolin"/>
    <property type="match status" value="6"/>
</dbReference>
<evidence type="ECO:0000256" key="8">
    <source>
        <dbReference type="ARBA" id="ARBA00022467"/>
    </source>
</evidence>
<dbReference type="OMA" id="EPASFWV"/>
<keyword evidence="14" id="KW-0966">Cell projection</keyword>
<evidence type="ECO:0000256" key="14">
    <source>
        <dbReference type="ARBA" id="ARBA00023273"/>
    </source>
</evidence>
<dbReference type="CDD" id="cd11291">
    <property type="entry name" value="gelsolin_S6_like"/>
    <property type="match status" value="1"/>
</dbReference>
<dbReference type="InterPro" id="IPR007122">
    <property type="entry name" value="Villin/Gelsolin"/>
</dbReference>
<dbReference type="GO" id="GO:0005902">
    <property type="term" value="C:microvillus"/>
    <property type="evidence" value="ECO:0007669"/>
    <property type="project" value="UniProtKB-SubCell"/>
</dbReference>
<evidence type="ECO:0000256" key="5">
    <source>
        <dbReference type="ARBA" id="ARBA00004510"/>
    </source>
</evidence>
<evidence type="ECO:0000313" key="17">
    <source>
        <dbReference type="Proteomes" id="UP000472277"/>
    </source>
</evidence>
<dbReference type="GO" id="GO:0051015">
    <property type="term" value="F:actin filament binding"/>
    <property type="evidence" value="ECO:0007669"/>
    <property type="project" value="InterPro"/>
</dbReference>
<dbReference type="InParanoid" id="A0A674BH49"/>
<dbReference type="PROSITE" id="PS51089">
    <property type="entry name" value="HP"/>
    <property type="match status" value="1"/>
</dbReference>
<evidence type="ECO:0000256" key="7">
    <source>
        <dbReference type="ARBA" id="ARBA00017436"/>
    </source>
</evidence>
<evidence type="ECO:0000256" key="1">
    <source>
        <dbReference type="ARBA" id="ARBA00004105"/>
    </source>
</evidence>
<organism evidence="16 17">
    <name type="scientific">Salmo trutta</name>
    <name type="common">Brown trout</name>
    <dbReference type="NCBI Taxonomy" id="8032"/>
    <lineage>
        <taxon>Eukaryota</taxon>
        <taxon>Metazoa</taxon>
        <taxon>Chordata</taxon>
        <taxon>Craniata</taxon>
        <taxon>Vertebrata</taxon>
        <taxon>Euteleostomi</taxon>
        <taxon>Actinopterygii</taxon>
        <taxon>Neopterygii</taxon>
        <taxon>Teleostei</taxon>
        <taxon>Protacanthopterygii</taxon>
        <taxon>Salmoniformes</taxon>
        <taxon>Salmonidae</taxon>
        <taxon>Salmoninae</taxon>
        <taxon>Salmo</taxon>
    </lineage>
</organism>
<dbReference type="GO" id="GO:0001726">
    <property type="term" value="C:ruffle"/>
    <property type="evidence" value="ECO:0007669"/>
    <property type="project" value="UniProtKB-SubCell"/>
</dbReference>
<dbReference type="PRINTS" id="PR00597">
    <property type="entry name" value="GELSOLIN"/>
</dbReference>
<dbReference type="Ensembl" id="ENSSTUT00000074707.1">
    <property type="protein sequence ID" value="ENSSTUP00000070347.1"/>
    <property type="gene ID" value="ENSSTUG00000030650.1"/>
</dbReference>
<dbReference type="GO" id="GO:0015629">
    <property type="term" value="C:actin cytoskeleton"/>
    <property type="evidence" value="ECO:0007669"/>
    <property type="project" value="TreeGrafter"/>
</dbReference>
<evidence type="ECO:0000256" key="11">
    <source>
        <dbReference type="ARBA" id="ARBA00022837"/>
    </source>
</evidence>
<evidence type="ECO:0000259" key="15">
    <source>
        <dbReference type="PROSITE" id="PS51089"/>
    </source>
</evidence>
<dbReference type="SMART" id="SM00262">
    <property type="entry name" value="GEL"/>
    <property type="match status" value="6"/>
</dbReference>
<dbReference type="FunFam" id="3.40.20.10:FF:000005">
    <property type="entry name" value="Gelsolin"/>
    <property type="match status" value="1"/>
</dbReference>
<feature type="domain" description="HP" evidence="15">
    <location>
        <begin position="771"/>
        <end position="837"/>
    </location>
</feature>
<dbReference type="InterPro" id="IPR036886">
    <property type="entry name" value="Villin_headpiece_dom_sf"/>
</dbReference>
<comment type="subcellular location">
    <subcellularLocation>
        <location evidence="4">Cell projection</location>
        <location evidence="4">Filopodium tip</location>
    </subcellularLocation>
    <subcellularLocation>
        <location evidence="5">Cell projection</location>
        <location evidence="5">Lamellipodium</location>
    </subcellularLocation>
    <subcellularLocation>
        <location evidence="1">Cell projection</location>
        <location evidence="1">Microvillus</location>
    </subcellularLocation>
    <subcellularLocation>
        <location evidence="3">Cell projection</location>
        <location evidence="3">Ruffle</location>
    </subcellularLocation>
    <subcellularLocation>
        <location evidence="2">Cytoplasm</location>
        <location evidence="2">Cytoskeleton</location>
    </subcellularLocation>
</comment>
<keyword evidence="10" id="KW-0677">Repeat</keyword>
<dbReference type="CDD" id="cd11292">
    <property type="entry name" value="gelsolin_S3_like"/>
    <property type="match status" value="1"/>
</dbReference>
<reference evidence="16" key="2">
    <citation type="submission" date="2025-09" db="UniProtKB">
        <authorList>
            <consortium name="Ensembl"/>
        </authorList>
    </citation>
    <scope>IDENTIFICATION</scope>
</reference>
<gene>
    <name evidence="16" type="primary">VIL1</name>
    <name evidence="16" type="synonym">LOC115160648</name>
</gene>
<evidence type="ECO:0000256" key="12">
    <source>
        <dbReference type="ARBA" id="ARBA00023203"/>
    </source>
</evidence>
<dbReference type="PANTHER" id="PTHR11977:SF35">
    <property type="entry name" value="VILLIN-1"/>
    <property type="match status" value="1"/>
</dbReference>
<dbReference type="Proteomes" id="UP000472277">
    <property type="component" value="Chromosome 24"/>
</dbReference>
<dbReference type="SUPFAM" id="SSF55753">
    <property type="entry name" value="Actin depolymerizing proteins"/>
    <property type="match status" value="4"/>
</dbReference>
<dbReference type="GeneTree" id="ENSGT00940000160544"/>
<evidence type="ECO:0000256" key="3">
    <source>
        <dbReference type="ARBA" id="ARBA00004466"/>
    </source>
</evidence>
<dbReference type="GO" id="GO:0005546">
    <property type="term" value="F:phosphatidylinositol-4,5-bisphosphate binding"/>
    <property type="evidence" value="ECO:0007669"/>
    <property type="project" value="TreeGrafter"/>
</dbReference>